<reference evidence="2 4" key="1">
    <citation type="journal article" date="2014" name="Genome Announc.">
        <title>Comparative Genome Analysis of Two Isolates of the Fish Pathogen Piscirickettsia salmonis from Different Hosts Reveals Major Differences in Virulence-Associated Secretion Systems.</title>
        <authorList>
            <person name="Bohle H."/>
            <person name="Henriquez P."/>
            <person name="Grothusen H."/>
            <person name="Navas E."/>
            <person name="Sandoval A."/>
            <person name="Bustamante F."/>
            <person name="Bustos P."/>
            <person name="Mancilla M."/>
        </authorList>
    </citation>
    <scope>NUCLEOTIDE SEQUENCE [LARGE SCALE GENOMIC DNA]</scope>
    <source>
        <strain evidence="4">B1-32597</strain>
        <strain evidence="2">PM32597B1</strain>
    </source>
</reference>
<dbReference type="InterPro" id="IPR002559">
    <property type="entry name" value="Transposase_11"/>
</dbReference>
<name>A0A0K2L487_PISSA</name>
<accession>A0A0K2L487</accession>
<reference evidence="2" key="2">
    <citation type="submission" date="2015-08" db="EMBL/GenBank/DDBJ databases">
        <title>Complete genome sequence of Piscirickettsia salmonis strain PM32597B1.</title>
        <authorList>
            <person name="Bohle H."/>
            <person name="Henriquez P."/>
            <person name="Navas E."/>
            <person name="Grothusen H."/>
            <person name="Bustamante F."/>
            <person name="Bustos P."/>
            <person name="Bustos P."/>
            <person name="Mancilla M."/>
        </authorList>
    </citation>
    <scope>NUCLEOTIDE SEQUENCE</scope>
    <source>
        <strain evidence="2">PM32597B1</strain>
    </source>
</reference>
<dbReference type="Proteomes" id="UP000029558">
    <property type="component" value="Chromosome"/>
</dbReference>
<dbReference type="EMBL" id="CP012508">
    <property type="protein sequence ID" value="ALB22869.1"/>
    <property type="molecule type" value="Genomic_DNA"/>
</dbReference>
<protein>
    <submittedName>
        <fullName evidence="2">Transposase</fullName>
    </submittedName>
</protein>
<dbReference type="Pfam" id="PF01609">
    <property type="entry name" value="DDE_Tnp_1"/>
    <property type="match status" value="1"/>
</dbReference>
<sequence>MRVITKPTTAKCNIQAYIRYLLSEPVRTSCTGLSDVLLNISHDSVNRFLLRENYRPEDLWTEVSEKIDLNNGVLSVDDMVIDKPYSNAEKTDLIGFFYSGKHHCVVKGVNVITLYYTDQHDVSVPINFRIIDPDEGKTKNEHFREMLQQVLSWGLQPSWVTGDCWYSSIENLKFIRKYNLGMLFAIENNRIISSERGSCCQVQAIDCWDESGVQVYLKKFGMVKVFRQKCSHSYRYYAVAMPKINMLTDFTDGDFERIHKAHWNIERFHRATKQLCSIEKFQVRTTECIKNHIFYSFISFIKLECARISDIISNWYQLKKDLFIGVVRDFIIKGIEAEEKSKLIPAVNA</sequence>
<gene>
    <name evidence="2" type="ORF">KU39_1687</name>
    <name evidence="3" type="ORF">KU39_1727</name>
</gene>
<evidence type="ECO:0000313" key="2">
    <source>
        <dbReference type="EMBL" id="ALB22869.1"/>
    </source>
</evidence>
<organism evidence="2 4">
    <name type="scientific">Piscirickettsia salmonis</name>
    <dbReference type="NCBI Taxonomy" id="1238"/>
    <lineage>
        <taxon>Bacteria</taxon>
        <taxon>Pseudomonadati</taxon>
        <taxon>Pseudomonadota</taxon>
        <taxon>Gammaproteobacteria</taxon>
        <taxon>Thiotrichales</taxon>
        <taxon>Piscirickettsiaceae</taxon>
        <taxon>Piscirickettsia</taxon>
    </lineage>
</organism>
<dbReference type="GO" id="GO:0004803">
    <property type="term" value="F:transposase activity"/>
    <property type="evidence" value="ECO:0007669"/>
    <property type="project" value="InterPro"/>
</dbReference>
<dbReference type="EMBL" id="CP012508">
    <property type="protein sequence ID" value="ALB22907.1"/>
    <property type="molecule type" value="Genomic_DNA"/>
</dbReference>
<dbReference type="GO" id="GO:0003677">
    <property type="term" value="F:DNA binding"/>
    <property type="evidence" value="ECO:0007669"/>
    <property type="project" value="InterPro"/>
</dbReference>
<dbReference type="AlphaFoldDB" id="A0A0K2L487"/>
<dbReference type="GO" id="GO:0006313">
    <property type="term" value="P:DNA transposition"/>
    <property type="evidence" value="ECO:0007669"/>
    <property type="project" value="InterPro"/>
</dbReference>
<dbReference type="OrthoDB" id="6112254at2"/>
<dbReference type="SUPFAM" id="SSF53098">
    <property type="entry name" value="Ribonuclease H-like"/>
    <property type="match status" value="1"/>
</dbReference>
<dbReference type="InterPro" id="IPR012337">
    <property type="entry name" value="RNaseH-like_sf"/>
</dbReference>
<proteinExistence type="predicted"/>
<feature type="domain" description="Transposase IS4-like" evidence="1">
    <location>
        <begin position="102"/>
        <end position="298"/>
    </location>
</feature>
<evidence type="ECO:0000259" key="1">
    <source>
        <dbReference type="Pfam" id="PF01609"/>
    </source>
</evidence>
<dbReference type="RefSeq" id="WP_048876011.1">
    <property type="nucleotide sequence ID" value="NZ_CP012508.1"/>
</dbReference>
<evidence type="ECO:0000313" key="3">
    <source>
        <dbReference type="EMBL" id="ALB22907.1"/>
    </source>
</evidence>
<evidence type="ECO:0000313" key="4">
    <source>
        <dbReference type="Proteomes" id="UP000029558"/>
    </source>
</evidence>